<dbReference type="Pfam" id="PF04314">
    <property type="entry name" value="PCuAC"/>
    <property type="match status" value="1"/>
</dbReference>
<name>A0ABT9GYY0_9GAMM</name>
<dbReference type="PANTHER" id="PTHR36302">
    <property type="entry name" value="BLR7088 PROTEIN"/>
    <property type="match status" value="1"/>
</dbReference>
<sequence>MNAFRVVTLTLLFILFGLFTPVMAAVPATISADEVIVRVPMPGRTVTAGYLTLVNHTDQLQQLTTVASDAFERIELHTHTHVDGMMRMQEVDHIEIPAHSEVVLQPGGLHLMLFNPSVELIADQSVELTLHFADGHSIPVQAQLTMPPRR</sequence>
<feature type="signal peptide" evidence="1">
    <location>
        <begin position="1"/>
        <end position="24"/>
    </location>
</feature>
<reference evidence="2 3" key="1">
    <citation type="submission" date="2023-08" db="EMBL/GenBank/DDBJ databases">
        <authorList>
            <person name="Joshi A."/>
            <person name="Thite S."/>
        </authorList>
    </citation>
    <scope>NUCLEOTIDE SEQUENCE [LARGE SCALE GENOMIC DNA]</scope>
    <source>
        <strain evidence="2 3">AC40</strain>
    </source>
</reference>
<keyword evidence="3" id="KW-1185">Reference proteome</keyword>
<dbReference type="InterPro" id="IPR058248">
    <property type="entry name" value="Lxx211020-like"/>
</dbReference>
<dbReference type="Gene3D" id="2.60.40.1890">
    <property type="entry name" value="PCu(A)C copper chaperone"/>
    <property type="match status" value="1"/>
</dbReference>
<dbReference type="SUPFAM" id="SSF110087">
    <property type="entry name" value="DR1885-like metal-binding protein"/>
    <property type="match status" value="1"/>
</dbReference>
<proteinExistence type="predicted"/>
<dbReference type="EMBL" id="JAUZVZ010000010">
    <property type="protein sequence ID" value="MDP4536267.1"/>
    <property type="molecule type" value="Genomic_DNA"/>
</dbReference>
<feature type="chain" id="PRO_5047021296" evidence="1">
    <location>
        <begin position="25"/>
        <end position="150"/>
    </location>
</feature>
<dbReference type="PANTHER" id="PTHR36302:SF1">
    <property type="entry name" value="COPPER CHAPERONE PCU(A)C"/>
    <property type="match status" value="1"/>
</dbReference>
<protein>
    <submittedName>
        <fullName evidence="2">Copper chaperone PCu(A)C</fullName>
    </submittedName>
</protein>
<comment type="caution">
    <text evidence="2">The sequence shown here is derived from an EMBL/GenBank/DDBJ whole genome shotgun (WGS) entry which is preliminary data.</text>
</comment>
<accession>A0ABT9GYY0</accession>
<evidence type="ECO:0000313" key="3">
    <source>
        <dbReference type="Proteomes" id="UP001231616"/>
    </source>
</evidence>
<keyword evidence="1" id="KW-0732">Signal</keyword>
<evidence type="ECO:0000313" key="2">
    <source>
        <dbReference type="EMBL" id="MDP4536267.1"/>
    </source>
</evidence>
<evidence type="ECO:0000256" key="1">
    <source>
        <dbReference type="SAM" id="SignalP"/>
    </source>
</evidence>
<dbReference type="Proteomes" id="UP001231616">
    <property type="component" value="Unassembled WGS sequence"/>
</dbReference>
<dbReference type="InterPro" id="IPR007410">
    <property type="entry name" value="LpqE-like"/>
</dbReference>
<gene>
    <name evidence="2" type="ORF">Q3O60_08710</name>
</gene>
<organism evidence="2 3">
    <name type="scientific">Alkalimonas collagenimarina</name>
    <dbReference type="NCBI Taxonomy" id="400390"/>
    <lineage>
        <taxon>Bacteria</taxon>
        <taxon>Pseudomonadati</taxon>
        <taxon>Pseudomonadota</taxon>
        <taxon>Gammaproteobacteria</taxon>
        <taxon>Alkalimonas</taxon>
    </lineage>
</organism>
<dbReference type="InterPro" id="IPR036182">
    <property type="entry name" value="PCuAC_sf"/>
</dbReference>
<dbReference type="RefSeq" id="WP_305893533.1">
    <property type="nucleotide sequence ID" value="NZ_JAUZVZ010000010.1"/>
</dbReference>